<organism evidence="2 3">
    <name type="scientific">Desmophyllum pertusum</name>
    <dbReference type="NCBI Taxonomy" id="174260"/>
    <lineage>
        <taxon>Eukaryota</taxon>
        <taxon>Metazoa</taxon>
        <taxon>Cnidaria</taxon>
        <taxon>Anthozoa</taxon>
        <taxon>Hexacorallia</taxon>
        <taxon>Scleractinia</taxon>
        <taxon>Caryophylliina</taxon>
        <taxon>Caryophylliidae</taxon>
        <taxon>Desmophyllum</taxon>
    </lineage>
</organism>
<evidence type="ECO:0000313" key="2">
    <source>
        <dbReference type="EMBL" id="KAJ7392371.1"/>
    </source>
</evidence>
<feature type="domain" description="VWFA" evidence="1">
    <location>
        <begin position="1"/>
        <end position="116"/>
    </location>
</feature>
<comment type="caution">
    <text evidence="2">The sequence shown here is derived from an EMBL/GenBank/DDBJ whole genome shotgun (WGS) entry which is preliminary data.</text>
</comment>
<name>A0A9X0A2S1_9CNID</name>
<dbReference type="SUPFAM" id="SSF53300">
    <property type="entry name" value="vWA-like"/>
    <property type="match status" value="1"/>
</dbReference>
<dbReference type="OrthoDB" id="10256829at2759"/>
<dbReference type="Proteomes" id="UP001163046">
    <property type="component" value="Unassembled WGS sequence"/>
</dbReference>
<dbReference type="InterPro" id="IPR036465">
    <property type="entry name" value="vWFA_dom_sf"/>
</dbReference>
<dbReference type="EMBL" id="MU825401">
    <property type="protein sequence ID" value="KAJ7392371.1"/>
    <property type="molecule type" value="Genomic_DNA"/>
</dbReference>
<reference evidence="2" key="1">
    <citation type="submission" date="2023-01" db="EMBL/GenBank/DDBJ databases">
        <title>Genome assembly of the deep-sea coral Lophelia pertusa.</title>
        <authorList>
            <person name="Herrera S."/>
            <person name="Cordes E."/>
        </authorList>
    </citation>
    <scope>NUCLEOTIDE SEQUENCE</scope>
    <source>
        <strain evidence="2">USNM1676648</strain>
        <tissue evidence="2">Polyp</tissue>
    </source>
</reference>
<dbReference type="PANTHER" id="PTHR22588:SF3">
    <property type="entry name" value="VWFA DOMAIN-CONTAINING PROTEIN"/>
    <property type="match status" value="1"/>
</dbReference>
<evidence type="ECO:0000313" key="3">
    <source>
        <dbReference type="Proteomes" id="UP001163046"/>
    </source>
</evidence>
<evidence type="ECO:0000259" key="1">
    <source>
        <dbReference type="PROSITE" id="PS50234"/>
    </source>
</evidence>
<gene>
    <name evidence="2" type="primary">COL6A6_4</name>
    <name evidence="2" type="ORF">OS493_012031</name>
</gene>
<sequence length="128" mass="14216">MHYTRGGTKTGKALQLAYRMLRSSKRKLRGKVTAHDQEVVVLTDGLTNHDDVATLNTSSVTLRTTAHVIAVGVAGKGYNSERKQQQRAELGQIATSPQDLFYEASFEQLRDQVDPIARRACPLVYKKS</sequence>
<dbReference type="GO" id="GO:0005581">
    <property type="term" value="C:collagen trimer"/>
    <property type="evidence" value="ECO:0007669"/>
    <property type="project" value="UniProtKB-KW"/>
</dbReference>
<dbReference type="PROSITE" id="PS50234">
    <property type="entry name" value="VWFA"/>
    <property type="match status" value="1"/>
</dbReference>
<keyword evidence="3" id="KW-1185">Reference proteome</keyword>
<keyword evidence="2" id="KW-0176">Collagen</keyword>
<dbReference type="InterPro" id="IPR002035">
    <property type="entry name" value="VWF_A"/>
</dbReference>
<protein>
    <submittedName>
        <fullName evidence="2">Collagen, type VI, alpha 6</fullName>
    </submittedName>
</protein>
<dbReference type="Pfam" id="PF00092">
    <property type="entry name" value="VWA"/>
    <property type="match status" value="1"/>
</dbReference>
<dbReference type="Gene3D" id="3.40.50.410">
    <property type="entry name" value="von Willebrand factor, type A domain"/>
    <property type="match status" value="1"/>
</dbReference>
<proteinExistence type="predicted"/>
<dbReference type="AlphaFoldDB" id="A0A9X0A2S1"/>
<dbReference type="PANTHER" id="PTHR22588">
    <property type="entry name" value="VWFA DOMAIN-CONTAINING PROTEIN"/>
    <property type="match status" value="1"/>
</dbReference>
<dbReference type="InterPro" id="IPR052229">
    <property type="entry name" value="Collagen-VI/PIF"/>
</dbReference>
<accession>A0A9X0A2S1</accession>